<name>A0ABQ9GHP3_9NEOP</name>
<sequence length="110" mass="13214">MMDESERKFLVRESEESLPCSNVLYVLKLITIFVGFLYLLYSIVERRSQVANISSTQVKNYRCYVMRQTLLSVMSVKNYFEFWWLAYYLFHLNSSHHHLFLSDCKHLAML</sequence>
<keyword evidence="1" id="KW-0472">Membrane</keyword>
<evidence type="ECO:0000313" key="3">
    <source>
        <dbReference type="Proteomes" id="UP001159363"/>
    </source>
</evidence>
<keyword evidence="1" id="KW-1133">Transmembrane helix</keyword>
<comment type="caution">
    <text evidence="2">The sequence shown here is derived from an EMBL/GenBank/DDBJ whole genome shotgun (WGS) entry which is preliminary data.</text>
</comment>
<accession>A0ABQ9GHP3</accession>
<evidence type="ECO:0000256" key="1">
    <source>
        <dbReference type="SAM" id="Phobius"/>
    </source>
</evidence>
<keyword evidence="3" id="KW-1185">Reference proteome</keyword>
<proteinExistence type="predicted"/>
<reference evidence="2 3" key="1">
    <citation type="submission" date="2023-02" db="EMBL/GenBank/DDBJ databases">
        <title>LHISI_Scaffold_Assembly.</title>
        <authorList>
            <person name="Stuart O.P."/>
            <person name="Cleave R."/>
            <person name="Magrath M.J.L."/>
            <person name="Mikheyev A.S."/>
        </authorList>
    </citation>
    <scope>NUCLEOTIDE SEQUENCE [LARGE SCALE GENOMIC DNA]</scope>
    <source>
        <strain evidence="2">Daus_M_001</strain>
        <tissue evidence="2">Leg muscle</tissue>
    </source>
</reference>
<gene>
    <name evidence="2" type="ORF">PR048_027857</name>
</gene>
<evidence type="ECO:0000313" key="2">
    <source>
        <dbReference type="EMBL" id="KAJ8871534.1"/>
    </source>
</evidence>
<feature type="transmembrane region" description="Helical" evidence="1">
    <location>
        <begin position="23"/>
        <end position="44"/>
    </location>
</feature>
<organism evidence="2 3">
    <name type="scientific">Dryococelus australis</name>
    <dbReference type="NCBI Taxonomy" id="614101"/>
    <lineage>
        <taxon>Eukaryota</taxon>
        <taxon>Metazoa</taxon>
        <taxon>Ecdysozoa</taxon>
        <taxon>Arthropoda</taxon>
        <taxon>Hexapoda</taxon>
        <taxon>Insecta</taxon>
        <taxon>Pterygota</taxon>
        <taxon>Neoptera</taxon>
        <taxon>Polyneoptera</taxon>
        <taxon>Phasmatodea</taxon>
        <taxon>Verophasmatodea</taxon>
        <taxon>Anareolatae</taxon>
        <taxon>Phasmatidae</taxon>
        <taxon>Eurycanthinae</taxon>
        <taxon>Dryococelus</taxon>
    </lineage>
</organism>
<dbReference type="EMBL" id="JARBHB010000012">
    <property type="protein sequence ID" value="KAJ8871534.1"/>
    <property type="molecule type" value="Genomic_DNA"/>
</dbReference>
<protein>
    <submittedName>
        <fullName evidence="2">Uncharacterized protein</fullName>
    </submittedName>
</protein>
<keyword evidence="1" id="KW-0812">Transmembrane</keyword>
<dbReference type="Proteomes" id="UP001159363">
    <property type="component" value="Chromosome 11"/>
</dbReference>